<dbReference type="EMBL" id="CP000230">
    <property type="protein sequence ID" value="ABC21412.1"/>
    <property type="molecule type" value="Genomic_DNA"/>
</dbReference>
<protein>
    <submittedName>
        <fullName evidence="1">TRAP transporter solute receptor, TAXI family</fullName>
    </submittedName>
</protein>
<proteinExistence type="predicted"/>
<dbReference type="PANTHER" id="PTHR42941:SF1">
    <property type="entry name" value="SLL1037 PROTEIN"/>
    <property type="match status" value="1"/>
</dbReference>
<dbReference type="SUPFAM" id="SSF53850">
    <property type="entry name" value="Periplasmic binding protein-like II"/>
    <property type="match status" value="1"/>
</dbReference>
<keyword evidence="1" id="KW-0675">Receptor</keyword>
<dbReference type="HOGENOM" id="CLU_033215_0_1_5"/>
<dbReference type="PANTHER" id="PTHR42941">
    <property type="entry name" value="SLL1037 PROTEIN"/>
    <property type="match status" value="1"/>
</dbReference>
<keyword evidence="2" id="KW-1185">Reference proteome</keyword>
<dbReference type="Pfam" id="PF16868">
    <property type="entry name" value="NMT1_3"/>
    <property type="match status" value="1"/>
</dbReference>
<organism evidence="1 2">
    <name type="scientific">Rhodospirillum rubrum (strain ATCC 11170 / ATH 1.1.1 / DSM 467 / LMG 4362 / NCIMB 8255 / S1)</name>
    <dbReference type="NCBI Taxonomy" id="269796"/>
    <lineage>
        <taxon>Bacteria</taxon>
        <taxon>Pseudomonadati</taxon>
        <taxon>Pseudomonadota</taxon>
        <taxon>Alphaproteobacteria</taxon>
        <taxon>Rhodospirillales</taxon>
        <taxon>Rhodospirillaceae</taxon>
        <taxon>Rhodospirillum</taxon>
    </lineage>
</organism>
<dbReference type="EnsemblBacteria" id="ABC21412">
    <property type="protein sequence ID" value="ABC21412"/>
    <property type="gene ID" value="Rru_A0608"/>
</dbReference>
<dbReference type="Proteomes" id="UP000001929">
    <property type="component" value="Chromosome"/>
</dbReference>
<dbReference type="RefSeq" id="WP_011388366.1">
    <property type="nucleotide sequence ID" value="NC_007643.1"/>
</dbReference>
<evidence type="ECO:0000313" key="2">
    <source>
        <dbReference type="Proteomes" id="UP000001929"/>
    </source>
</evidence>
<dbReference type="eggNOG" id="COG2358">
    <property type="taxonomic scope" value="Bacteria"/>
</dbReference>
<name>Q2RWT3_RHORT</name>
<reference evidence="1 2" key="1">
    <citation type="journal article" date="2011" name="Stand. Genomic Sci.">
        <title>Complete genome sequence of Rhodospirillum rubrum type strain (S1).</title>
        <authorList>
            <person name="Munk A.C."/>
            <person name="Copeland A."/>
            <person name="Lucas S."/>
            <person name="Lapidus A."/>
            <person name="Del Rio T.G."/>
            <person name="Barry K."/>
            <person name="Detter J.C."/>
            <person name="Hammon N."/>
            <person name="Israni S."/>
            <person name="Pitluck S."/>
            <person name="Brettin T."/>
            <person name="Bruce D."/>
            <person name="Han C."/>
            <person name="Tapia R."/>
            <person name="Gilna P."/>
            <person name="Schmutz J."/>
            <person name="Larimer F."/>
            <person name="Land M."/>
            <person name="Kyrpides N.C."/>
            <person name="Mavromatis K."/>
            <person name="Richardson P."/>
            <person name="Rohde M."/>
            <person name="Goker M."/>
            <person name="Klenk H.P."/>
            <person name="Zhang Y."/>
            <person name="Roberts G.P."/>
            <person name="Reslewic S."/>
            <person name="Schwartz D.C."/>
        </authorList>
    </citation>
    <scope>NUCLEOTIDE SEQUENCE [LARGE SCALE GENOMIC DNA]</scope>
    <source>
        <strain evidence="2">ATCC 11170 / ATH 1.1.1 / DSM 467 / LMG 4362 / NCIMB 8255 / S1</strain>
    </source>
</reference>
<sequence>MRFAFAVLFALTVAAMPAGFGGGAALAADPRIVTIGTGGVTGVYYPAGGAICRMVNKHRAEHGIRCAVEATDGSVENLESLRAGDLDLGIAQADWVHHAWEGGAKYQNRAAFAGLRTLLELHAESFTVVARKATGIRTFDDLKGRRVSLGITGSGQRATAEVLLAAMDWTLKDFSAVPEVKPAEQSAALCDDRVDAIIYVVGHPNGAIIEATTSCDAGFVAVDNAGTASLIAENPFYAKTVIPAKLYRGNPADTPTFGVHATLVATAALPDDVAYALVKAVMENFDDFRKLHPAFAGLVRESMVPAQSTVPVHPGALRYFQEIGLR</sequence>
<dbReference type="Gene3D" id="3.40.190.10">
    <property type="entry name" value="Periplasmic binding protein-like II"/>
    <property type="match status" value="2"/>
</dbReference>
<dbReference type="STRING" id="269796.Rru_A0608"/>
<dbReference type="NCBIfam" id="TIGR02122">
    <property type="entry name" value="TRAP_TAXI"/>
    <property type="match status" value="1"/>
</dbReference>
<dbReference type="PhylomeDB" id="Q2RWT3"/>
<evidence type="ECO:0000313" key="1">
    <source>
        <dbReference type="EMBL" id="ABC21412.1"/>
    </source>
</evidence>
<dbReference type="PATRIC" id="fig|269796.9.peg.661"/>
<dbReference type="KEGG" id="rru:Rru_A0608"/>
<dbReference type="CDD" id="cd13568">
    <property type="entry name" value="PBP2_TAXI_TRAP_like_3"/>
    <property type="match status" value="1"/>
</dbReference>
<dbReference type="InterPro" id="IPR011852">
    <property type="entry name" value="TRAP_TAXI"/>
</dbReference>
<accession>Q2RWT3</accession>
<gene>
    <name evidence="1" type="ordered locus">Rru_A0608</name>
</gene>
<dbReference type="AlphaFoldDB" id="Q2RWT3"/>